<dbReference type="KEGG" id="tpol:Mal48_02840"/>
<organism evidence="1 2">
    <name type="scientific">Thalassoglobus polymorphus</name>
    <dbReference type="NCBI Taxonomy" id="2527994"/>
    <lineage>
        <taxon>Bacteria</taxon>
        <taxon>Pseudomonadati</taxon>
        <taxon>Planctomycetota</taxon>
        <taxon>Planctomycetia</taxon>
        <taxon>Planctomycetales</taxon>
        <taxon>Planctomycetaceae</taxon>
        <taxon>Thalassoglobus</taxon>
    </lineage>
</organism>
<evidence type="ECO:0000313" key="2">
    <source>
        <dbReference type="Proteomes" id="UP000315724"/>
    </source>
</evidence>
<sequence>MQMRTMKRVTKSNTSLLQADFGFADAGIRIEGASKTARTFFFALENLSPVTVFVDQ</sequence>
<keyword evidence="2" id="KW-1185">Reference proteome</keyword>
<accession>A0A517QHD9</accession>
<proteinExistence type="predicted"/>
<reference evidence="1 2" key="1">
    <citation type="submission" date="2019-02" db="EMBL/GenBank/DDBJ databases">
        <title>Deep-cultivation of Planctomycetes and their phenomic and genomic characterization uncovers novel biology.</title>
        <authorList>
            <person name="Wiegand S."/>
            <person name="Jogler M."/>
            <person name="Boedeker C."/>
            <person name="Pinto D."/>
            <person name="Vollmers J."/>
            <person name="Rivas-Marin E."/>
            <person name="Kohn T."/>
            <person name="Peeters S.H."/>
            <person name="Heuer A."/>
            <person name="Rast P."/>
            <person name="Oberbeckmann S."/>
            <person name="Bunk B."/>
            <person name="Jeske O."/>
            <person name="Meyerdierks A."/>
            <person name="Storesund J.E."/>
            <person name="Kallscheuer N."/>
            <person name="Luecker S."/>
            <person name="Lage O.M."/>
            <person name="Pohl T."/>
            <person name="Merkel B.J."/>
            <person name="Hornburger P."/>
            <person name="Mueller R.-W."/>
            <person name="Bruemmer F."/>
            <person name="Labrenz M."/>
            <person name="Spormann A.M."/>
            <person name="Op den Camp H."/>
            <person name="Overmann J."/>
            <person name="Amann R."/>
            <person name="Jetten M.S.M."/>
            <person name="Mascher T."/>
            <person name="Medema M.H."/>
            <person name="Devos D.P."/>
            <person name="Kaster A.-K."/>
            <person name="Ovreas L."/>
            <person name="Rohde M."/>
            <person name="Galperin M.Y."/>
            <person name="Jogler C."/>
        </authorList>
    </citation>
    <scope>NUCLEOTIDE SEQUENCE [LARGE SCALE GENOMIC DNA]</scope>
    <source>
        <strain evidence="1 2">Mal48</strain>
    </source>
</reference>
<name>A0A517QHD9_9PLAN</name>
<evidence type="ECO:0000313" key="1">
    <source>
        <dbReference type="EMBL" id="QDT31053.1"/>
    </source>
</evidence>
<dbReference type="EMBL" id="CP036267">
    <property type="protein sequence ID" value="QDT31053.1"/>
    <property type="molecule type" value="Genomic_DNA"/>
</dbReference>
<dbReference type="Proteomes" id="UP000315724">
    <property type="component" value="Chromosome"/>
</dbReference>
<dbReference type="AlphaFoldDB" id="A0A517QHD9"/>
<gene>
    <name evidence="1" type="ORF">Mal48_02840</name>
</gene>
<protein>
    <submittedName>
        <fullName evidence="1">Uncharacterized protein</fullName>
    </submittedName>
</protein>